<protein>
    <recommendedName>
        <fullName evidence="3">N-acetyltransferase domain-containing protein</fullName>
    </recommendedName>
</protein>
<dbReference type="GO" id="GO:0016747">
    <property type="term" value="F:acyltransferase activity, transferring groups other than amino-acyl groups"/>
    <property type="evidence" value="ECO:0007669"/>
    <property type="project" value="InterPro"/>
</dbReference>
<evidence type="ECO:0000313" key="4">
    <source>
        <dbReference type="EMBL" id="OBR66441.1"/>
    </source>
</evidence>
<keyword evidence="5" id="KW-1185">Reference proteome</keyword>
<evidence type="ECO:0000313" key="5">
    <source>
        <dbReference type="Proteomes" id="UP000092024"/>
    </source>
</evidence>
<reference evidence="4 5" key="1">
    <citation type="submission" date="2016-05" db="EMBL/GenBank/DDBJ databases">
        <title>Paenibacillus oryzae. sp. nov., isolated from the rice root.</title>
        <authorList>
            <person name="Zhang J."/>
            <person name="Zhang X."/>
        </authorList>
    </citation>
    <scope>NUCLEOTIDE SEQUENCE [LARGE SCALE GENOMIC DNA]</scope>
    <source>
        <strain evidence="4 5">1DrF-4</strain>
    </source>
</reference>
<dbReference type="Proteomes" id="UP000092024">
    <property type="component" value="Unassembled WGS sequence"/>
</dbReference>
<accession>A0A1A5YLD4</accession>
<dbReference type="InterPro" id="IPR050832">
    <property type="entry name" value="Bact_Acetyltransf"/>
</dbReference>
<dbReference type="InterPro" id="IPR016181">
    <property type="entry name" value="Acyl_CoA_acyltransferase"/>
</dbReference>
<evidence type="ECO:0000256" key="1">
    <source>
        <dbReference type="ARBA" id="ARBA00022679"/>
    </source>
</evidence>
<dbReference type="AlphaFoldDB" id="A0A1A5YLD4"/>
<sequence length="187" mass="20548">MIGEARPQDADELLPMLLSAIGSIAYTLSGSTNQEETEAALRDWIAKDNNRLSYSNMLVDRRDGRIAGMLICYSGSDAERLDEPIKKRLQELYGSQAAEQLVAECSPGDFYLDSVAVAEHYRGQGVAKGLLAAFERRGKLSGCKRLSLIVEPNNEKAASLYQRQGYREDGKLPVSGTLYTVMVKPLA</sequence>
<dbReference type="STRING" id="1844972.A7K91_24525"/>
<gene>
    <name evidence="4" type="ORF">A7K91_24525</name>
</gene>
<comment type="caution">
    <text evidence="4">The sequence shown here is derived from an EMBL/GenBank/DDBJ whole genome shotgun (WGS) entry which is preliminary data.</text>
</comment>
<dbReference type="InterPro" id="IPR000182">
    <property type="entry name" value="GNAT_dom"/>
</dbReference>
<organism evidence="4 5">
    <name type="scientific">Paenibacillus oryzae</name>
    <dbReference type="NCBI Taxonomy" id="1844972"/>
    <lineage>
        <taxon>Bacteria</taxon>
        <taxon>Bacillati</taxon>
        <taxon>Bacillota</taxon>
        <taxon>Bacilli</taxon>
        <taxon>Bacillales</taxon>
        <taxon>Paenibacillaceae</taxon>
        <taxon>Paenibacillus</taxon>
    </lineage>
</organism>
<name>A0A1A5YLD4_9BACL</name>
<dbReference type="PROSITE" id="PS51186">
    <property type="entry name" value="GNAT"/>
    <property type="match status" value="1"/>
</dbReference>
<feature type="domain" description="N-acetyltransferase" evidence="3">
    <location>
        <begin position="1"/>
        <end position="187"/>
    </location>
</feature>
<evidence type="ECO:0000256" key="2">
    <source>
        <dbReference type="ARBA" id="ARBA00023315"/>
    </source>
</evidence>
<dbReference type="CDD" id="cd04301">
    <property type="entry name" value="NAT_SF"/>
    <property type="match status" value="1"/>
</dbReference>
<dbReference type="PANTHER" id="PTHR43877:SF2">
    <property type="entry name" value="AMINOALKYLPHOSPHONATE N-ACETYLTRANSFERASE-RELATED"/>
    <property type="match status" value="1"/>
</dbReference>
<keyword evidence="2" id="KW-0012">Acyltransferase</keyword>
<evidence type="ECO:0000259" key="3">
    <source>
        <dbReference type="PROSITE" id="PS51186"/>
    </source>
</evidence>
<dbReference type="PANTHER" id="PTHR43877">
    <property type="entry name" value="AMINOALKYLPHOSPHONATE N-ACETYLTRANSFERASE-RELATED-RELATED"/>
    <property type="match status" value="1"/>
</dbReference>
<proteinExistence type="predicted"/>
<dbReference type="Gene3D" id="3.40.630.30">
    <property type="match status" value="1"/>
</dbReference>
<keyword evidence="1" id="KW-0808">Transferase</keyword>
<dbReference type="Pfam" id="PF00583">
    <property type="entry name" value="Acetyltransf_1"/>
    <property type="match status" value="1"/>
</dbReference>
<dbReference type="EMBL" id="LYPA01000047">
    <property type="protein sequence ID" value="OBR66441.1"/>
    <property type="molecule type" value="Genomic_DNA"/>
</dbReference>
<dbReference type="SUPFAM" id="SSF55729">
    <property type="entry name" value="Acyl-CoA N-acyltransferases (Nat)"/>
    <property type="match status" value="1"/>
</dbReference>